<evidence type="ECO:0008006" key="2">
    <source>
        <dbReference type="Google" id="ProtNLM"/>
    </source>
</evidence>
<dbReference type="SUPFAM" id="SSF53335">
    <property type="entry name" value="S-adenosyl-L-methionine-dependent methyltransferases"/>
    <property type="match status" value="1"/>
</dbReference>
<dbReference type="EMBL" id="UINC01172487">
    <property type="protein sequence ID" value="SVD77584.1"/>
    <property type="molecule type" value="Genomic_DNA"/>
</dbReference>
<dbReference type="Gene3D" id="3.40.50.150">
    <property type="entry name" value="Vaccinia Virus protein VP39"/>
    <property type="match status" value="1"/>
</dbReference>
<protein>
    <recommendedName>
        <fullName evidence="2">Methyltransferase type 11 domain-containing protein</fullName>
    </recommendedName>
</protein>
<evidence type="ECO:0000313" key="1">
    <source>
        <dbReference type="EMBL" id="SVD77584.1"/>
    </source>
</evidence>
<name>A0A382Y326_9ZZZZ</name>
<gene>
    <name evidence="1" type="ORF">METZ01_LOCUS430438</name>
</gene>
<feature type="non-terminal residue" evidence="1">
    <location>
        <position position="252"/>
    </location>
</feature>
<dbReference type="InterPro" id="IPR029063">
    <property type="entry name" value="SAM-dependent_MTases_sf"/>
</dbReference>
<organism evidence="1">
    <name type="scientific">marine metagenome</name>
    <dbReference type="NCBI Taxonomy" id="408172"/>
    <lineage>
        <taxon>unclassified sequences</taxon>
        <taxon>metagenomes</taxon>
        <taxon>ecological metagenomes</taxon>
    </lineage>
</organism>
<sequence length="252" mass="29576">MRKINSELLINLGLQPISNRFLKPNSNEDVPHYPIRLMLEKDIGYIYLENPFPIKELKPRYDWLTCFEPENHLDDLVQTIIKISAISKQSIIGAYSFKDDSMLRRLKNQGFHNLWRIDPRTDLGIDDNCASIETYQNEFTIEKAQQIKKRYGNTDILIIRHVIEHAYDLPRFFKAIKSLIKADGYIVWELPDCERAISDGDCTTIWEEHVYYFTSFTFKQILQNAGFTIIHYESVPYPLENSIIAITQKNHS</sequence>
<dbReference type="AlphaFoldDB" id="A0A382Y326"/>
<dbReference type="Pfam" id="PF13489">
    <property type="entry name" value="Methyltransf_23"/>
    <property type="match status" value="1"/>
</dbReference>
<reference evidence="1" key="1">
    <citation type="submission" date="2018-05" db="EMBL/GenBank/DDBJ databases">
        <authorList>
            <person name="Lanie J.A."/>
            <person name="Ng W.-L."/>
            <person name="Kazmierczak K.M."/>
            <person name="Andrzejewski T.M."/>
            <person name="Davidsen T.M."/>
            <person name="Wayne K.J."/>
            <person name="Tettelin H."/>
            <person name="Glass J.I."/>
            <person name="Rusch D."/>
            <person name="Podicherti R."/>
            <person name="Tsui H.-C.T."/>
            <person name="Winkler M.E."/>
        </authorList>
    </citation>
    <scope>NUCLEOTIDE SEQUENCE</scope>
</reference>
<accession>A0A382Y326</accession>
<proteinExistence type="predicted"/>